<sequence>MTEKDPQIQAAQLEQEAESKMKGVFKNFTKAGEKFAKAGDILSRAKEHEQASGDYEKAANAFKSEKKPEWFTVRKYLWLAAGEIRDIDFDKALELYQVIKGIDQTQLPDNSHLLKTETEIGLLLAEAKQFDEALTYLESAESRLAVEADLEMKRSEVLKRLAMIYSTEKGDFATAAEKYKEIANIYLKEKVTKAAASAFIYCYGLCLVAAEIPNPGENRTPNWDKFDTTFREAPFSEPLYRALLECKFLEDVLEAARNEDLGKMKQALGLAASQLKFDQMQLDALSKIRKFIEGAEGRAIL</sequence>
<dbReference type="SUPFAM" id="SSF48452">
    <property type="entry name" value="TPR-like"/>
    <property type="match status" value="1"/>
</dbReference>
<accession>A0ABQ9Y1S0</accession>
<dbReference type="Proteomes" id="UP001281761">
    <property type="component" value="Unassembled WGS sequence"/>
</dbReference>
<dbReference type="InterPro" id="IPR011990">
    <property type="entry name" value="TPR-like_helical_dom_sf"/>
</dbReference>
<dbReference type="EMBL" id="JARBJD010000044">
    <property type="protein sequence ID" value="KAK2957674.1"/>
    <property type="molecule type" value="Genomic_DNA"/>
</dbReference>
<dbReference type="Gene3D" id="1.25.40.10">
    <property type="entry name" value="Tetratricopeptide repeat domain"/>
    <property type="match status" value="1"/>
</dbReference>
<reference evidence="1 2" key="1">
    <citation type="journal article" date="2022" name="bioRxiv">
        <title>Genomics of Preaxostyla Flagellates Illuminates Evolutionary Transitions and the Path Towards Mitochondrial Loss.</title>
        <authorList>
            <person name="Novak L.V.F."/>
            <person name="Treitli S.C."/>
            <person name="Pyrih J."/>
            <person name="Halakuc P."/>
            <person name="Pipaliya S.V."/>
            <person name="Vacek V."/>
            <person name="Brzon O."/>
            <person name="Soukal P."/>
            <person name="Eme L."/>
            <person name="Dacks J.B."/>
            <person name="Karnkowska A."/>
            <person name="Elias M."/>
            <person name="Hampl V."/>
        </authorList>
    </citation>
    <scope>NUCLEOTIDE SEQUENCE [LARGE SCALE GENOMIC DNA]</scope>
    <source>
        <strain evidence="1">NAU3</strain>
        <tissue evidence="1">Gut</tissue>
    </source>
</reference>
<proteinExistence type="predicted"/>
<organism evidence="1 2">
    <name type="scientific">Blattamonas nauphoetae</name>
    <dbReference type="NCBI Taxonomy" id="2049346"/>
    <lineage>
        <taxon>Eukaryota</taxon>
        <taxon>Metamonada</taxon>
        <taxon>Preaxostyla</taxon>
        <taxon>Oxymonadida</taxon>
        <taxon>Blattamonas</taxon>
    </lineage>
</organism>
<protein>
    <submittedName>
        <fullName evidence="1">Uncharacterized protein</fullName>
    </submittedName>
</protein>
<evidence type="ECO:0000313" key="1">
    <source>
        <dbReference type="EMBL" id="KAK2957674.1"/>
    </source>
</evidence>
<keyword evidence="2" id="KW-1185">Reference proteome</keyword>
<name>A0ABQ9Y1S0_9EUKA</name>
<evidence type="ECO:0000313" key="2">
    <source>
        <dbReference type="Proteomes" id="UP001281761"/>
    </source>
</evidence>
<gene>
    <name evidence="1" type="ORF">BLNAU_7329</name>
</gene>
<dbReference type="Pfam" id="PF14938">
    <property type="entry name" value="SNAP"/>
    <property type="match status" value="1"/>
</dbReference>
<comment type="caution">
    <text evidence="1">The sequence shown here is derived from an EMBL/GenBank/DDBJ whole genome shotgun (WGS) entry which is preliminary data.</text>
</comment>